<feature type="transmembrane region" description="Helical" evidence="9">
    <location>
        <begin position="112"/>
        <end position="130"/>
    </location>
</feature>
<feature type="domain" description="G-protein coupled receptors family 1 profile" evidence="10">
    <location>
        <begin position="50"/>
        <end position="311"/>
    </location>
</feature>
<proteinExistence type="inferred from homology"/>
<dbReference type="Pfam" id="PF00001">
    <property type="entry name" value="7tm_1"/>
    <property type="match status" value="1"/>
</dbReference>
<dbReference type="PRINTS" id="PR01012">
    <property type="entry name" value="NRPEPTIDEYR"/>
</dbReference>
<dbReference type="AlphaFoldDB" id="A0A8S1E377"/>
<dbReference type="InterPro" id="IPR017452">
    <property type="entry name" value="GPCR_Rhodpsn_7TM"/>
</dbReference>
<name>A0A8S1E377_9INSE</name>
<dbReference type="PROSITE" id="PS50262">
    <property type="entry name" value="G_PROTEIN_RECEP_F1_2"/>
    <property type="match status" value="1"/>
</dbReference>
<evidence type="ECO:0000313" key="11">
    <source>
        <dbReference type="EMBL" id="CAB3387942.1"/>
    </source>
</evidence>
<evidence type="ECO:0000256" key="8">
    <source>
        <dbReference type="ARBA" id="ARBA00023224"/>
    </source>
</evidence>
<keyword evidence="3 9" id="KW-0812">Transmembrane</keyword>
<keyword evidence="12" id="KW-1185">Reference proteome</keyword>
<evidence type="ECO:0000256" key="4">
    <source>
        <dbReference type="ARBA" id="ARBA00022989"/>
    </source>
</evidence>
<dbReference type="PANTHER" id="PTHR45695:SF9">
    <property type="entry name" value="LEUCOKININ RECEPTOR"/>
    <property type="match status" value="1"/>
</dbReference>
<keyword evidence="6 9" id="KW-0472">Membrane</keyword>
<keyword evidence="4 9" id="KW-1133">Transmembrane helix</keyword>
<comment type="similarity">
    <text evidence="2">Belongs to the G-protein coupled receptor 1 family.</text>
</comment>
<evidence type="ECO:0000256" key="6">
    <source>
        <dbReference type="ARBA" id="ARBA00023136"/>
    </source>
</evidence>
<comment type="subcellular location">
    <subcellularLocation>
        <location evidence="1">Membrane</location>
        <topology evidence="1">Multi-pass membrane protein</topology>
    </subcellularLocation>
</comment>
<gene>
    <name evidence="11" type="ORF">CLODIP_2_CD00968</name>
</gene>
<evidence type="ECO:0000256" key="9">
    <source>
        <dbReference type="SAM" id="Phobius"/>
    </source>
</evidence>
<keyword evidence="5" id="KW-0297">G-protein coupled receptor</keyword>
<dbReference type="EMBL" id="CADEPI010000652">
    <property type="protein sequence ID" value="CAB3387942.1"/>
    <property type="molecule type" value="Genomic_DNA"/>
</dbReference>
<reference evidence="11 12" key="1">
    <citation type="submission" date="2020-04" db="EMBL/GenBank/DDBJ databases">
        <authorList>
            <person name="Alioto T."/>
            <person name="Alioto T."/>
            <person name="Gomez Garrido J."/>
        </authorList>
    </citation>
    <scope>NUCLEOTIDE SEQUENCE [LARGE SCALE GENOMIC DNA]</scope>
</reference>
<organism evidence="11 12">
    <name type="scientific">Cloeon dipterum</name>
    <dbReference type="NCBI Taxonomy" id="197152"/>
    <lineage>
        <taxon>Eukaryota</taxon>
        <taxon>Metazoa</taxon>
        <taxon>Ecdysozoa</taxon>
        <taxon>Arthropoda</taxon>
        <taxon>Hexapoda</taxon>
        <taxon>Insecta</taxon>
        <taxon>Pterygota</taxon>
        <taxon>Palaeoptera</taxon>
        <taxon>Ephemeroptera</taxon>
        <taxon>Pisciforma</taxon>
        <taxon>Baetidae</taxon>
        <taxon>Cloeon</taxon>
    </lineage>
</organism>
<feature type="transmembrane region" description="Helical" evidence="9">
    <location>
        <begin position="210"/>
        <end position="231"/>
    </location>
</feature>
<dbReference type="PRINTS" id="PR00237">
    <property type="entry name" value="GPCRRHODOPSN"/>
</dbReference>
<evidence type="ECO:0000256" key="3">
    <source>
        <dbReference type="ARBA" id="ARBA00022692"/>
    </source>
</evidence>
<feature type="transmembrane region" description="Helical" evidence="9">
    <location>
        <begin position="32"/>
        <end position="59"/>
    </location>
</feature>
<evidence type="ECO:0000256" key="5">
    <source>
        <dbReference type="ARBA" id="ARBA00023040"/>
    </source>
</evidence>
<dbReference type="GO" id="GO:0004983">
    <property type="term" value="F:neuropeptide Y receptor activity"/>
    <property type="evidence" value="ECO:0007669"/>
    <property type="project" value="InterPro"/>
</dbReference>
<keyword evidence="7" id="KW-0675">Receptor</keyword>
<evidence type="ECO:0000256" key="2">
    <source>
        <dbReference type="ARBA" id="ARBA00010663"/>
    </source>
</evidence>
<feature type="transmembrane region" description="Helical" evidence="9">
    <location>
        <begin position="290"/>
        <end position="314"/>
    </location>
</feature>
<dbReference type="SUPFAM" id="SSF81321">
    <property type="entry name" value="Family A G protein-coupled receptor-like"/>
    <property type="match status" value="1"/>
</dbReference>
<feature type="transmembrane region" description="Helical" evidence="9">
    <location>
        <begin position="71"/>
        <end position="92"/>
    </location>
</feature>
<feature type="transmembrane region" description="Helical" evidence="9">
    <location>
        <begin position="252"/>
        <end position="270"/>
    </location>
</feature>
<feature type="transmembrane region" description="Helical" evidence="9">
    <location>
        <begin position="151"/>
        <end position="171"/>
    </location>
</feature>
<comment type="caution">
    <text evidence="11">The sequence shown here is derived from an EMBL/GenBank/DDBJ whole genome shotgun (WGS) entry which is preliminary data.</text>
</comment>
<evidence type="ECO:0000256" key="1">
    <source>
        <dbReference type="ARBA" id="ARBA00004141"/>
    </source>
</evidence>
<dbReference type="InterPro" id="IPR000276">
    <property type="entry name" value="GPCR_Rhodpsn"/>
</dbReference>
<dbReference type="SMART" id="SM01381">
    <property type="entry name" value="7TM_GPCR_Srsx"/>
    <property type="match status" value="1"/>
</dbReference>
<accession>A0A8S1E377</accession>
<evidence type="ECO:0000256" key="7">
    <source>
        <dbReference type="ARBA" id="ARBA00023170"/>
    </source>
</evidence>
<dbReference type="PANTHER" id="PTHR45695">
    <property type="entry name" value="LEUCOKININ RECEPTOR-RELATED"/>
    <property type="match status" value="1"/>
</dbReference>
<dbReference type="Proteomes" id="UP000494165">
    <property type="component" value="Unassembled WGS sequence"/>
</dbReference>
<dbReference type="OrthoDB" id="9445642at2759"/>
<sequence length="390" mass="44608">MPLLQRTISQLQYGGNYTWSEADELYGPSTEVVVLLSVCYGAISVLSVAGNSLVMWAVLGSRRMQRSATNWLLANLAFADVIIGLFVVPFQFQAALLQRWDLPDFMCSFCPFVQTLSVNVSIFTLTTIAVRRYRAVAKPLKVSRWQARFTIITIWAAGIVLAMPMIITLQVREVPISNSNPHLTKPFCDFVGVPFEVLKWYRRLVVGTQYFLPLVIIIVMYVLLARRLWGAQPPGNAQNQRDATLLRNKKRVIKMLVVVVALFALCWLPLQTYNVLQDIFPKINEYRYINIIWFCCDWLAMSNSVCNPFVYGIYNDNFRRRFRSRCVLCSRLLNMPQPAQSLDTGRVPSSVLYHPGRQSDKRRRSSNLSALAATQITYRTNDVRDNRLSV</sequence>
<dbReference type="Gene3D" id="1.20.1070.10">
    <property type="entry name" value="Rhodopsin 7-helix transmembrane proteins"/>
    <property type="match status" value="1"/>
</dbReference>
<evidence type="ECO:0000259" key="10">
    <source>
        <dbReference type="PROSITE" id="PS50262"/>
    </source>
</evidence>
<dbReference type="GO" id="GO:0005886">
    <property type="term" value="C:plasma membrane"/>
    <property type="evidence" value="ECO:0007669"/>
    <property type="project" value="TreeGrafter"/>
</dbReference>
<dbReference type="InterPro" id="IPR000611">
    <property type="entry name" value="NPY_rcpt"/>
</dbReference>
<evidence type="ECO:0000313" key="12">
    <source>
        <dbReference type="Proteomes" id="UP000494165"/>
    </source>
</evidence>
<protein>
    <recommendedName>
        <fullName evidence="10">G-protein coupled receptors family 1 profile domain-containing protein</fullName>
    </recommendedName>
</protein>
<keyword evidence="8" id="KW-0807">Transducer</keyword>